<evidence type="ECO:0000313" key="3">
    <source>
        <dbReference type="EMBL" id="GGJ05609.1"/>
    </source>
</evidence>
<proteinExistence type="predicted"/>
<dbReference type="Proteomes" id="UP000597989">
    <property type="component" value="Unassembled WGS sequence"/>
</dbReference>
<dbReference type="EMBL" id="BMMT01000025">
    <property type="protein sequence ID" value="GGJ05609.1"/>
    <property type="molecule type" value="Genomic_DNA"/>
</dbReference>
<comment type="caution">
    <text evidence="3">The sequence shown here is derived from an EMBL/GenBank/DDBJ whole genome shotgun (WGS) entry which is preliminary data.</text>
</comment>
<keyword evidence="5" id="KW-1185">Reference proteome</keyword>
<dbReference type="Pfam" id="PF02441">
    <property type="entry name" value="Flavoprotein"/>
    <property type="match status" value="1"/>
</dbReference>
<evidence type="ECO:0000313" key="5">
    <source>
        <dbReference type="Proteomes" id="UP001500220"/>
    </source>
</evidence>
<dbReference type="AlphaFoldDB" id="A0A917NL18"/>
<evidence type="ECO:0000259" key="1">
    <source>
        <dbReference type="Pfam" id="PF02441"/>
    </source>
</evidence>
<reference evidence="2 5" key="2">
    <citation type="journal article" date="2019" name="Int. J. Syst. Evol. Microbiol.">
        <title>The Global Catalogue of Microorganisms (GCM) 10K type strain sequencing project: providing services to taxonomists for standard genome sequencing and annotation.</title>
        <authorList>
            <consortium name="The Broad Institute Genomics Platform"/>
            <consortium name="The Broad Institute Genome Sequencing Center for Infectious Disease"/>
            <person name="Wu L."/>
            <person name="Ma J."/>
        </authorList>
    </citation>
    <scope>NUCLEOTIDE SEQUENCE [LARGE SCALE GENOMIC DNA]</scope>
    <source>
        <strain evidence="2 5">JCM 10664</strain>
    </source>
</reference>
<dbReference type="InterPro" id="IPR036551">
    <property type="entry name" value="Flavin_trans-like"/>
</dbReference>
<accession>A0A917NL18</accession>
<dbReference type="GO" id="GO:0004633">
    <property type="term" value="F:phosphopantothenoylcysteine decarboxylase activity"/>
    <property type="evidence" value="ECO:0007669"/>
    <property type="project" value="TreeGrafter"/>
</dbReference>
<dbReference type="InterPro" id="IPR003382">
    <property type="entry name" value="Flavoprotein"/>
</dbReference>
<dbReference type="SUPFAM" id="SSF52507">
    <property type="entry name" value="Homo-oligomeric flavin-containing Cys decarboxylases, HFCD"/>
    <property type="match status" value="1"/>
</dbReference>
<reference evidence="3 4" key="1">
    <citation type="journal article" date="2014" name="Int. J. Syst. Evol. Microbiol.">
        <title>Complete genome sequence of Corynebacterium casei LMG S-19264T (=DSM 44701T), isolated from a smear-ripened cheese.</title>
        <authorList>
            <consortium name="US DOE Joint Genome Institute (JGI-PGF)"/>
            <person name="Walter F."/>
            <person name="Albersmeier A."/>
            <person name="Kalinowski J."/>
            <person name="Ruckert C."/>
        </authorList>
    </citation>
    <scope>NUCLEOTIDE SEQUENCE [LARGE SCALE GENOMIC DNA]</scope>
    <source>
        <strain evidence="3 4">CGMCC 4.7206</strain>
    </source>
</reference>
<evidence type="ECO:0000313" key="4">
    <source>
        <dbReference type="Proteomes" id="UP000597989"/>
    </source>
</evidence>
<dbReference type="GO" id="GO:0015937">
    <property type="term" value="P:coenzyme A biosynthetic process"/>
    <property type="evidence" value="ECO:0007669"/>
    <property type="project" value="TreeGrafter"/>
</dbReference>
<gene>
    <name evidence="2" type="ORF">GCM10009545_41960</name>
    <name evidence="3" type="ORF">GCM10011581_48350</name>
</gene>
<dbReference type="GO" id="GO:0010181">
    <property type="term" value="F:FMN binding"/>
    <property type="evidence" value="ECO:0007669"/>
    <property type="project" value="TreeGrafter"/>
</dbReference>
<evidence type="ECO:0000313" key="2">
    <source>
        <dbReference type="EMBL" id="GAA0534992.1"/>
    </source>
</evidence>
<dbReference type="RefSeq" id="WP_188991567.1">
    <property type="nucleotide sequence ID" value="NZ_BAAAHC010000018.1"/>
</dbReference>
<dbReference type="Proteomes" id="UP001500220">
    <property type="component" value="Unassembled WGS sequence"/>
</dbReference>
<reference evidence="2" key="4">
    <citation type="submission" date="2023-12" db="EMBL/GenBank/DDBJ databases">
        <authorList>
            <person name="Sun Q."/>
            <person name="Inoue M."/>
        </authorList>
    </citation>
    <scope>NUCLEOTIDE SEQUENCE</scope>
    <source>
        <strain evidence="2">JCM 10664</strain>
    </source>
</reference>
<name>A0A917NL18_9PSEU</name>
<dbReference type="GO" id="GO:0071513">
    <property type="term" value="C:phosphopantothenoylcysteine decarboxylase complex"/>
    <property type="evidence" value="ECO:0007669"/>
    <property type="project" value="TreeGrafter"/>
</dbReference>
<protein>
    <submittedName>
        <fullName evidence="3">Flavoprotein</fullName>
    </submittedName>
</protein>
<dbReference type="PANTHER" id="PTHR14359">
    <property type="entry name" value="HOMO-OLIGOMERIC FLAVIN CONTAINING CYS DECARBOXYLASE FAMILY"/>
    <property type="match status" value="1"/>
</dbReference>
<dbReference type="Gene3D" id="3.40.50.1950">
    <property type="entry name" value="Flavin prenyltransferase-like"/>
    <property type="match status" value="1"/>
</dbReference>
<organism evidence="3 4">
    <name type="scientific">Saccharopolyspora thermophila</name>
    <dbReference type="NCBI Taxonomy" id="89367"/>
    <lineage>
        <taxon>Bacteria</taxon>
        <taxon>Bacillati</taxon>
        <taxon>Actinomycetota</taxon>
        <taxon>Actinomycetes</taxon>
        <taxon>Pseudonocardiales</taxon>
        <taxon>Pseudonocardiaceae</taxon>
        <taxon>Saccharopolyspora</taxon>
    </lineage>
</organism>
<feature type="domain" description="Flavoprotein" evidence="1">
    <location>
        <begin position="9"/>
        <end position="109"/>
    </location>
</feature>
<reference evidence="3" key="3">
    <citation type="submission" date="2020-09" db="EMBL/GenBank/DDBJ databases">
        <authorList>
            <person name="Sun Q."/>
            <person name="Zhou Y."/>
        </authorList>
    </citation>
    <scope>NUCLEOTIDE SEQUENCE</scope>
    <source>
        <strain evidence="3">CGMCC 4.7206</strain>
    </source>
</reference>
<sequence>MTTTSPCLYVIATAAPPVLRLTELLDELAASGWDSWVITTPAAATWIDTEALAAHTGHPVRVQPRLPHEQDPLPKADAVLAAPLTFNTLNKWASGISDTLALGLLNEALGLRLPITAAPVVKAALQRHPAYGVSLRTLRRCGVQVLDPDAVTVRTADDVTSQDWPTIVEALNRQFSNALE</sequence>
<dbReference type="EMBL" id="BAAAHC010000018">
    <property type="protein sequence ID" value="GAA0534992.1"/>
    <property type="molecule type" value="Genomic_DNA"/>
</dbReference>
<dbReference type="PANTHER" id="PTHR14359:SF6">
    <property type="entry name" value="PHOSPHOPANTOTHENOYLCYSTEINE DECARBOXYLASE"/>
    <property type="match status" value="1"/>
</dbReference>